<dbReference type="GO" id="GO:0005524">
    <property type="term" value="F:ATP binding"/>
    <property type="evidence" value="ECO:0007669"/>
    <property type="project" value="UniProtKB-UniRule"/>
</dbReference>
<dbReference type="SUPFAM" id="SSF56112">
    <property type="entry name" value="Protein kinase-like (PK-like)"/>
    <property type="match status" value="1"/>
</dbReference>
<protein>
    <submittedName>
        <fullName evidence="5">Protein kinase domain-containing protein</fullName>
    </submittedName>
</protein>
<dbReference type="AlphaFoldDB" id="A0A183IZA7"/>
<keyword evidence="1" id="KW-0067">ATP-binding</keyword>
<dbReference type="InterPro" id="IPR011009">
    <property type="entry name" value="Kinase-like_dom_sf"/>
</dbReference>
<dbReference type="PROSITE" id="PS50011">
    <property type="entry name" value="PROTEIN_KINASE_DOM"/>
    <property type="match status" value="1"/>
</dbReference>
<feature type="binding site" evidence="1">
    <location>
        <position position="51"/>
    </location>
    <ligand>
        <name>ATP</name>
        <dbReference type="ChEBI" id="CHEBI:30616"/>
    </ligand>
</feature>
<evidence type="ECO:0000256" key="1">
    <source>
        <dbReference type="PROSITE-ProRule" id="PRU10141"/>
    </source>
</evidence>
<dbReference type="Gene3D" id="1.10.510.10">
    <property type="entry name" value="Transferase(Phosphotransferase) domain 1"/>
    <property type="match status" value="1"/>
</dbReference>
<keyword evidence="4" id="KW-1185">Reference proteome</keyword>
<dbReference type="InterPro" id="IPR017441">
    <property type="entry name" value="Protein_kinase_ATP_BS"/>
</dbReference>
<sequence>METNARLVEVGELLTGVRGFRWRVLKFLGEGAFGAVVLARSIGGDQEVALKIENAAQEVRTLRQEVAVLEALNAAGKRYCCYLFDKGRKKDVYNWMAMSLVGKALDKLREMTPRGHFSLPTALYLAVNTLKAIQEVHEVR</sequence>
<accession>A0A183IZA7</accession>
<evidence type="ECO:0000313" key="3">
    <source>
        <dbReference type="EMBL" id="VDP20304.1"/>
    </source>
</evidence>
<evidence type="ECO:0000313" key="4">
    <source>
        <dbReference type="Proteomes" id="UP000270296"/>
    </source>
</evidence>
<evidence type="ECO:0000259" key="2">
    <source>
        <dbReference type="PROSITE" id="PS50011"/>
    </source>
</evidence>
<dbReference type="EMBL" id="UZAM01012153">
    <property type="protein sequence ID" value="VDP20304.1"/>
    <property type="molecule type" value="Genomic_DNA"/>
</dbReference>
<keyword evidence="1" id="KW-0547">Nucleotide-binding</keyword>
<organism evidence="5">
    <name type="scientific">Soboliphyme baturini</name>
    <dbReference type="NCBI Taxonomy" id="241478"/>
    <lineage>
        <taxon>Eukaryota</taxon>
        <taxon>Metazoa</taxon>
        <taxon>Ecdysozoa</taxon>
        <taxon>Nematoda</taxon>
        <taxon>Enoplea</taxon>
        <taxon>Dorylaimia</taxon>
        <taxon>Dioctophymatida</taxon>
        <taxon>Dioctophymatoidea</taxon>
        <taxon>Soboliphymatidae</taxon>
        <taxon>Soboliphyme</taxon>
    </lineage>
</organism>
<dbReference type="PROSITE" id="PS00107">
    <property type="entry name" value="PROTEIN_KINASE_ATP"/>
    <property type="match status" value="1"/>
</dbReference>
<dbReference type="Proteomes" id="UP000270296">
    <property type="component" value="Unassembled WGS sequence"/>
</dbReference>
<dbReference type="InterPro" id="IPR050235">
    <property type="entry name" value="CK1_Ser-Thr_kinase"/>
</dbReference>
<dbReference type="WBParaSite" id="SBAD_0000928001-mRNA-1">
    <property type="protein sequence ID" value="SBAD_0000928001-mRNA-1"/>
    <property type="gene ID" value="SBAD_0000928001"/>
</dbReference>
<reference evidence="3 4" key="2">
    <citation type="submission" date="2018-11" db="EMBL/GenBank/DDBJ databases">
        <authorList>
            <consortium name="Pathogen Informatics"/>
        </authorList>
    </citation>
    <scope>NUCLEOTIDE SEQUENCE [LARGE SCALE GENOMIC DNA]</scope>
</reference>
<evidence type="ECO:0000313" key="5">
    <source>
        <dbReference type="WBParaSite" id="SBAD_0000928001-mRNA-1"/>
    </source>
</evidence>
<dbReference type="OrthoDB" id="5979581at2759"/>
<name>A0A183IZA7_9BILA</name>
<dbReference type="GO" id="GO:0004672">
    <property type="term" value="F:protein kinase activity"/>
    <property type="evidence" value="ECO:0007669"/>
    <property type="project" value="InterPro"/>
</dbReference>
<feature type="domain" description="Protein kinase" evidence="2">
    <location>
        <begin position="22"/>
        <end position="140"/>
    </location>
</feature>
<dbReference type="InterPro" id="IPR000719">
    <property type="entry name" value="Prot_kinase_dom"/>
</dbReference>
<dbReference type="PANTHER" id="PTHR11909">
    <property type="entry name" value="CASEIN KINASE-RELATED"/>
    <property type="match status" value="1"/>
</dbReference>
<gene>
    <name evidence="3" type="ORF">SBAD_LOCUS8955</name>
</gene>
<proteinExistence type="predicted"/>
<reference evidence="5" key="1">
    <citation type="submission" date="2016-06" db="UniProtKB">
        <authorList>
            <consortium name="WormBaseParasite"/>
        </authorList>
    </citation>
    <scope>IDENTIFICATION</scope>
</reference>